<dbReference type="SUPFAM" id="SSF54001">
    <property type="entry name" value="Cysteine proteinases"/>
    <property type="match status" value="1"/>
</dbReference>
<keyword evidence="2" id="KW-0645">Protease</keyword>
<evidence type="ECO:0000313" key="7">
    <source>
        <dbReference type="EMBL" id="MBA8793058.1"/>
    </source>
</evidence>
<evidence type="ECO:0000256" key="3">
    <source>
        <dbReference type="ARBA" id="ARBA00022801"/>
    </source>
</evidence>
<sequence>MSRGLDQQNPKTPGRAAVARRAEGTTVRRSESRPRHSLTPVVEPVGAGVIGKAAMGVTAGVALTAGLTVGGPVTQTASAATCKAPSSVATVSASGKSSAARAAACYLKSAGYSASVNGVKGFQRSRSMAQTGKVDGHTWSALLTRGSTPTLKLGAKGAAVVRLQLGLRGLGHRIAADGTFDADTKAAVKKLQRNQHWTTSGVAGAGTWNVLQHGGKFVTKKVSYSAHKSSSSSSKGERALAYAKKQLGDPYRFGADGPSSFDCSGLTLAAWKSVGVNLPHNSVTQYYHGKHVSKSQLKPGDLVFFYSGRSHVAIYAGGGKVIHAPRPGSTVSYIKMSYMPFAGAVRPS</sequence>
<dbReference type="PANTHER" id="PTHR47359">
    <property type="entry name" value="PEPTIDOGLYCAN DL-ENDOPEPTIDASE CWLO"/>
    <property type="match status" value="1"/>
</dbReference>
<dbReference type="RefSeq" id="WP_220483401.1">
    <property type="nucleotide sequence ID" value="NZ_JACGWT010000001.1"/>
</dbReference>
<dbReference type="SUPFAM" id="SSF47090">
    <property type="entry name" value="PGBD-like"/>
    <property type="match status" value="1"/>
</dbReference>
<keyword evidence="4" id="KW-0788">Thiol protease</keyword>
<reference evidence="7 8" key="1">
    <citation type="submission" date="2020-07" db="EMBL/GenBank/DDBJ databases">
        <title>Sequencing the genomes of 1000 actinobacteria strains.</title>
        <authorList>
            <person name="Klenk H.-P."/>
        </authorList>
    </citation>
    <scope>NUCLEOTIDE SEQUENCE [LARGE SCALE GENOMIC DNA]</scope>
    <source>
        <strain evidence="7 8">DSM 100723</strain>
    </source>
</reference>
<dbReference type="Proteomes" id="UP000523079">
    <property type="component" value="Unassembled WGS sequence"/>
</dbReference>
<evidence type="ECO:0000256" key="5">
    <source>
        <dbReference type="SAM" id="MobiDB-lite"/>
    </source>
</evidence>
<feature type="compositionally biased region" description="Polar residues" evidence="5">
    <location>
        <begin position="1"/>
        <end position="11"/>
    </location>
</feature>
<evidence type="ECO:0000256" key="2">
    <source>
        <dbReference type="ARBA" id="ARBA00022670"/>
    </source>
</evidence>
<feature type="compositionally biased region" description="Basic and acidic residues" evidence="5">
    <location>
        <begin position="20"/>
        <end position="34"/>
    </location>
</feature>
<dbReference type="Pfam" id="PF00877">
    <property type="entry name" value="NLPC_P60"/>
    <property type="match status" value="1"/>
</dbReference>
<feature type="domain" description="NlpC/P60" evidence="6">
    <location>
        <begin position="233"/>
        <end position="348"/>
    </location>
</feature>
<evidence type="ECO:0000256" key="4">
    <source>
        <dbReference type="ARBA" id="ARBA00022807"/>
    </source>
</evidence>
<keyword evidence="8" id="KW-1185">Reference proteome</keyword>
<evidence type="ECO:0000259" key="6">
    <source>
        <dbReference type="PROSITE" id="PS51935"/>
    </source>
</evidence>
<evidence type="ECO:0000313" key="8">
    <source>
        <dbReference type="Proteomes" id="UP000523079"/>
    </source>
</evidence>
<protein>
    <submittedName>
        <fullName evidence="7">Cell wall-associated NlpC family hydrolase</fullName>
    </submittedName>
</protein>
<dbReference type="EMBL" id="JACGWT010000001">
    <property type="protein sequence ID" value="MBA8793058.1"/>
    <property type="molecule type" value="Genomic_DNA"/>
</dbReference>
<dbReference type="AlphaFoldDB" id="A0A7W3IPW2"/>
<gene>
    <name evidence="7" type="ORF">FHX74_000652</name>
</gene>
<proteinExistence type="inferred from homology"/>
<comment type="caution">
    <text evidence="7">The sequence shown here is derived from an EMBL/GenBank/DDBJ whole genome shotgun (WGS) entry which is preliminary data.</text>
</comment>
<dbReference type="Pfam" id="PF01471">
    <property type="entry name" value="PG_binding_1"/>
    <property type="match status" value="1"/>
</dbReference>
<dbReference type="InterPro" id="IPR038765">
    <property type="entry name" value="Papain-like_cys_pep_sf"/>
</dbReference>
<comment type="similarity">
    <text evidence="1">Belongs to the peptidase C40 family.</text>
</comment>
<dbReference type="InterPro" id="IPR036365">
    <property type="entry name" value="PGBD-like_sf"/>
</dbReference>
<dbReference type="GO" id="GO:0008234">
    <property type="term" value="F:cysteine-type peptidase activity"/>
    <property type="evidence" value="ECO:0007669"/>
    <property type="project" value="UniProtKB-KW"/>
</dbReference>
<feature type="region of interest" description="Disordered" evidence="5">
    <location>
        <begin position="1"/>
        <end position="39"/>
    </location>
</feature>
<dbReference type="Gene3D" id="1.10.101.10">
    <property type="entry name" value="PGBD-like superfamily/PGBD"/>
    <property type="match status" value="1"/>
</dbReference>
<dbReference type="InterPro" id="IPR002477">
    <property type="entry name" value="Peptidoglycan-bd-like"/>
</dbReference>
<dbReference type="PANTHER" id="PTHR47359:SF3">
    <property type="entry name" value="NLP_P60 DOMAIN-CONTAINING PROTEIN-RELATED"/>
    <property type="match status" value="1"/>
</dbReference>
<name>A0A7W3IPW2_9ACTN</name>
<accession>A0A7W3IPW2</accession>
<dbReference type="InterPro" id="IPR000064">
    <property type="entry name" value="NLP_P60_dom"/>
</dbReference>
<organism evidence="7 8">
    <name type="scientific">Microlunatus kandeliicorticis</name>
    <dbReference type="NCBI Taxonomy" id="1759536"/>
    <lineage>
        <taxon>Bacteria</taxon>
        <taxon>Bacillati</taxon>
        <taxon>Actinomycetota</taxon>
        <taxon>Actinomycetes</taxon>
        <taxon>Propionibacteriales</taxon>
        <taxon>Propionibacteriaceae</taxon>
        <taxon>Microlunatus</taxon>
    </lineage>
</organism>
<evidence type="ECO:0000256" key="1">
    <source>
        <dbReference type="ARBA" id="ARBA00007074"/>
    </source>
</evidence>
<dbReference type="InterPro" id="IPR051794">
    <property type="entry name" value="PG_Endopeptidase_C40"/>
</dbReference>
<keyword evidence="3 7" id="KW-0378">Hydrolase</keyword>
<dbReference type="PROSITE" id="PS51935">
    <property type="entry name" value="NLPC_P60"/>
    <property type="match status" value="1"/>
</dbReference>
<dbReference type="GO" id="GO:0006508">
    <property type="term" value="P:proteolysis"/>
    <property type="evidence" value="ECO:0007669"/>
    <property type="project" value="UniProtKB-KW"/>
</dbReference>
<dbReference type="Gene3D" id="3.90.1720.10">
    <property type="entry name" value="endopeptidase domain like (from Nostoc punctiforme)"/>
    <property type="match status" value="1"/>
</dbReference>
<dbReference type="InterPro" id="IPR036366">
    <property type="entry name" value="PGBDSf"/>
</dbReference>